<evidence type="ECO:0000313" key="3">
    <source>
        <dbReference type="Proteomes" id="UP000070700"/>
    </source>
</evidence>
<dbReference type="Proteomes" id="UP000070700">
    <property type="component" value="Unassembled WGS sequence"/>
</dbReference>
<dbReference type="EMBL" id="KQ947428">
    <property type="protein sequence ID" value="KUJ10633.1"/>
    <property type="molecule type" value="Genomic_DNA"/>
</dbReference>
<sequence>MADNRGGGSRSPRKVPAATKKVGPPRQRMSSLMYSLPVRRLKDILSHVLPDVTLSSTEELKSSGLARLFTLKMSDGEKVLLSVAPSLSIRLLRQESTILSTEAVLLNFLAESDLDGKSGKEKVEEGEDEEEDESSKAKDDSQKVSRALLGLAPKLLKHAKDSRELAYPYTIVSSTPGEPLTKLAPFLSVPERHDIDKQVGALARTLANLTSPMKLFGMANKALPFPCQPSGPSAPPKLGCKTWAEGFNTLLESILRDGEDMAVLLPYEVIRSHFARLSWRLDAVTTPRLAILDINDPKNVMIERDPDDEETMLPSEHIRLTGLRNWSQGVFGDPLIASCFDEPTEGFQEGWDAAGEEIIEDGEHSETRKLLYRCYRAIVEVVTEYYRPKGDSSRRELGGRRKLTQVLAQLEKVDVVDGDAPKRVRSSSTDGESSKRVKTESKGKTEPTGRTEPRGTTELKGKTEPKGRRYQKTNDGMTE</sequence>
<accession>A0A194WRK3</accession>
<dbReference type="InParanoid" id="A0A194WRK3"/>
<dbReference type="AlphaFoldDB" id="A0A194WRK3"/>
<reference evidence="2 3" key="1">
    <citation type="submission" date="2015-10" db="EMBL/GenBank/DDBJ databases">
        <title>Full genome of DAOMC 229536 Phialocephala scopiformis, a fungal endophyte of spruce producing the potent anti-insectan compound rugulosin.</title>
        <authorList>
            <consortium name="DOE Joint Genome Institute"/>
            <person name="Walker A.K."/>
            <person name="Frasz S.L."/>
            <person name="Seifert K.A."/>
            <person name="Miller J.D."/>
            <person name="Mondo S.J."/>
            <person name="Labutti K."/>
            <person name="Lipzen A."/>
            <person name="Dockter R."/>
            <person name="Kennedy M."/>
            <person name="Grigoriev I.V."/>
            <person name="Spatafora J.W."/>
        </authorList>
    </citation>
    <scope>NUCLEOTIDE SEQUENCE [LARGE SCALE GENOMIC DNA]</scope>
    <source>
        <strain evidence="2 3">CBS 120377</strain>
    </source>
</reference>
<dbReference type="GeneID" id="28819618"/>
<proteinExistence type="predicted"/>
<dbReference type="KEGG" id="psco:LY89DRAFT_596020"/>
<feature type="region of interest" description="Disordered" evidence="1">
    <location>
        <begin position="117"/>
        <end position="142"/>
    </location>
</feature>
<name>A0A194WRK3_MOLSC</name>
<protein>
    <recommendedName>
        <fullName evidence="4">Aminoglycoside phosphotransferase domain-containing protein</fullName>
    </recommendedName>
</protein>
<evidence type="ECO:0008006" key="4">
    <source>
        <dbReference type="Google" id="ProtNLM"/>
    </source>
</evidence>
<gene>
    <name evidence="2" type="ORF">LY89DRAFT_596020</name>
</gene>
<feature type="compositionally biased region" description="Acidic residues" evidence="1">
    <location>
        <begin position="124"/>
        <end position="133"/>
    </location>
</feature>
<feature type="region of interest" description="Disordered" evidence="1">
    <location>
        <begin position="418"/>
        <end position="479"/>
    </location>
</feature>
<evidence type="ECO:0000256" key="1">
    <source>
        <dbReference type="SAM" id="MobiDB-lite"/>
    </source>
</evidence>
<dbReference type="OrthoDB" id="5210591at2759"/>
<organism evidence="2 3">
    <name type="scientific">Mollisia scopiformis</name>
    <name type="common">Conifer needle endophyte fungus</name>
    <name type="synonym">Phialocephala scopiformis</name>
    <dbReference type="NCBI Taxonomy" id="149040"/>
    <lineage>
        <taxon>Eukaryota</taxon>
        <taxon>Fungi</taxon>
        <taxon>Dikarya</taxon>
        <taxon>Ascomycota</taxon>
        <taxon>Pezizomycotina</taxon>
        <taxon>Leotiomycetes</taxon>
        <taxon>Helotiales</taxon>
        <taxon>Mollisiaceae</taxon>
        <taxon>Mollisia</taxon>
    </lineage>
</organism>
<dbReference type="RefSeq" id="XP_018064988.1">
    <property type="nucleotide sequence ID" value="XM_018209892.1"/>
</dbReference>
<evidence type="ECO:0000313" key="2">
    <source>
        <dbReference type="EMBL" id="KUJ10633.1"/>
    </source>
</evidence>
<feature type="compositionally biased region" description="Basic and acidic residues" evidence="1">
    <location>
        <begin position="432"/>
        <end position="467"/>
    </location>
</feature>
<keyword evidence="3" id="KW-1185">Reference proteome</keyword>
<feature type="region of interest" description="Disordered" evidence="1">
    <location>
        <begin position="1"/>
        <end position="28"/>
    </location>
</feature>